<sequence>MEQRLRIIHTSDWHLGQNFYGKSRAPEHSQFFAWLIQQIEERQVDVLIVAGDLFDTGAPPSYARALLNEFVVKLSKTACQLILLGGNHDSVAMLNESKQVYQQLNTELQAQAQAQPQCIDQQVFELKNRNGEAAAIFCAIPYIRPRDVLYQNTPPDNAHNSDLLTAIQSHYQSLYRYAQQLRQDRPLPIIGSGHLTLVNAKTSDSVREIYIGSLEAVPLHVLPDFDYLALGHIHQPQIIAEQQHIRYSGSPIAMSFDEAKQQKSVVLIEFTQQQKHIQTLKIPCSQTLKQIKGSLSQIETCLQALAVDEQGAWLDIEVDSHDYHSDIQQQISRLCEDYPVEALLVRRKKITTNPLSGGAQSAALDEMTPDQVFQQKLQEHSFDEKTQDELSSLFNKAYHQAINEAANENT</sequence>
<dbReference type="CDD" id="cd00840">
    <property type="entry name" value="MPP_Mre11_N"/>
    <property type="match status" value="1"/>
</dbReference>
<comment type="caution">
    <text evidence="10">The sequence shown here is derived from an EMBL/GenBank/DDBJ whole genome shotgun (WGS) entry which is preliminary data.</text>
</comment>
<keyword evidence="4 7" id="KW-0540">Nuclease</keyword>
<dbReference type="InterPro" id="IPR004843">
    <property type="entry name" value="Calcineurin-like_PHP"/>
</dbReference>
<dbReference type="Gene3D" id="3.30.160.720">
    <property type="match status" value="1"/>
</dbReference>
<dbReference type="NCBIfam" id="NF008206">
    <property type="entry name" value="PRK10966.1"/>
    <property type="match status" value="1"/>
</dbReference>
<reference evidence="10 11" key="1">
    <citation type="submission" date="2024-06" db="EMBL/GenBank/DDBJ databases">
        <authorList>
            <person name="Chen R.Y."/>
        </authorList>
    </citation>
    <scope>NUCLEOTIDE SEQUENCE [LARGE SCALE GENOMIC DNA]</scope>
    <source>
        <strain evidence="10 11">D2</strain>
    </source>
</reference>
<dbReference type="Pfam" id="PF00149">
    <property type="entry name" value="Metallophos"/>
    <property type="match status" value="1"/>
</dbReference>
<evidence type="ECO:0000259" key="9">
    <source>
        <dbReference type="Pfam" id="PF12320"/>
    </source>
</evidence>
<keyword evidence="7" id="KW-0235">DNA replication</keyword>
<dbReference type="Pfam" id="PF12320">
    <property type="entry name" value="SbcD_C"/>
    <property type="match status" value="1"/>
</dbReference>
<evidence type="ECO:0000259" key="8">
    <source>
        <dbReference type="Pfam" id="PF00149"/>
    </source>
</evidence>
<dbReference type="Proteomes" id="UP001467690">
    <property type="component" value="Unassembled WGS sequence"/>
</dbReference>
<organism evidence="10 11">
    <name type="scientific">Catenovulum sediminis</name>
    <dbReference type="NCBI Taxonomy" id="1740262"/>
    <lineage>
        <taxon>Bacteria</taxon>
        <taxon>Pseudomonadati</taxon>
        <taxon>Pseudomonadota</taxon>
        <taxon>Gammaproteobacteria</taxon>
        <taxon>Alteromonadales</taxon>
        <taxon>Alteromonadaceae</taxon>
        <taxon>Catenovulum</taxon>
    </lineage>
</organism>
<evidence type="ECO:0000256" key="6">
    <source>
        <dbReference type="ARBA" id="ARBA00022839"/>
    </source>
</evidence>
<evidence type="ECO:0000256" key="4">
    <source>
        <dbReference type="ARBA" id="ARBA00022722"/>
    </source>
</evidence>
<dbReference type="InterPro" id="IPR029052">
    <property type="entry name" value="Metallo-depent_PP-like"/>
</dbReference>
<dbReference type="GO" id="GO:0004527">
    <property type="term" value="F:exonuclease activity"/>
    <property type="evidence" value="ECO:0007669"/>
    <property type="project" value="UniProtKB-KW"/>
</dbReference>
<dbReference type="EMBL" id="JBELOE010000152">
    <property type="protein sequence ID" value="MER2491811.1"/>
    <property type="molecule type" value="Genomic_DNA"/>
</dbReference>
<evidence type="ECO:0000313" key="11">
    <source>
        <dbReference type="Proteomes" id="UP001467690"/>
    </source>
</evidence>
<protein>
    <recommendedName>
        <fullName evidence="3 7">Nuclease SbcCD subunit D</fullName>
    </recommendedName>
</protein>
<gene>
    <name evidence="7 10" type="primary">sbcD</name>
    <name evidence="10" type="ORF">ABS311_07935</name>
</gene>
<accession>A0ABV1RFY2</accession>
<comment type="similarity">
    <text evidence="1 7">Belongs to the SbcD family.</text>
</comment>
<keyword evidence="7" id="KW-0233">DNA recombination</keyword>
<dbReference type="PANTHER" id="PTHR30337:SF0">
    <property type="entry name" value="NUCLEASE SBCCD SUBUNIT D"/>
    <property type="match status" value="1"/>
</dbReference>
<dbReference type="InterPro" id="IPR004593">
    <property type="entry name" value="SbcD"/>
</dbReference>
<keyword evidence="5 7" id="KW-0378">Hydrolase</keyword>
<dbReference type="NCBIfam" id="TIGR00619">
    <property type="entry name" value="sbcd"/>
    <property type="match status" value="1"/>
</dbReference>
<feature type="domain" description="Calcineurin-like phosphoesterase" evidence="8">
    <location>
        <begin position="5"/>
        <end position="236"/>
    </location>
</feature>
<proteinExistence type="inferred from homology"/>
<dbReference type="RefSeq" id="WP_221935076.1">
    <property type="nucleotide sequence ID" value="NZ_CP041660.1"/>
</dbReference>
<feature type="domain" description="Nuclease SbcCD subunit D C-terminal" evidence="9">
    <location>
        <begin position="284"/>
        <end position="380"/>
    </location>
</feature>
<keyword evidence="6 7" id="KW-0269">Exonuclease</keyword>
<dbReference type="PANTHER" id="PTHR30337">
    <property type="entry name" value="COMPONENT OF ATP-DEPENDENT DSDNA EXONUCLEASE"/>
    <property type="match status" value="1"/>
</dbReference>
<dbReference type="SUPFAM" id="SSF56300">
    <property type="entry name" value="Metallo-dependent phosphatases"/>
    <property type="match status" value="1"/>
</dbReference>
<dbReference type="InterPro" id="IPR026843">
    <property type="entry name" value="SbcD_C"/>
</dbReference>
<evidence type="ECO:0000256" key="3">
    <source>
        <dbReference type="ARBA" id="ARBA00013365"/>
    </source>
</evidence>
<evidence type="ECO:0000313" key="10">
    <source>
        <dbReference type="EMBL" id="MER2491811.1"/>
    </source>
</evidence>
<comment type="function">
    <text evidence="7">SbcCD cleaves DNA hairpin structures. These structures can inhibit DNA replication and are intermediates in certain DNA recombination reactions. The complex acts as a 3'-&gt;5' double strand exonuclease that can open hairpins. It also has a 5' single-strand endonuclease activity.</text>
</comment>
<evidence type="ECO:0000256" key="7">
    <source>
        <dbReference type="RuleBase" id="RU363069"/>
    </source>
</evidence>
<dbReference type="Gene3D" id="3.60.21.10">
    <property type="match status" value="1"/>
</dbReference>
<evidence type="ECO:0000256" key="1">
    <source>
        <dbReference type="ARBA" id="ARBA00010555"/>
    </source>
</evidence>
<evidence type="ECO:0000256" key="5">
    <source>
        <dbReference type="ARBA" id="ARBA00022801"/>
    </source>
</evidence>
<comment type="subunit">
    <text evidence="2 7">Heterodimer of SbcC and SbcD.</text>
</comment>
<keyword evidence="11" id="KW-1185">Reference proteome</keyword>
<evidence type="ECO:0000256" key="2">
    <source>
        <dbReference type="ARBA" id="ARBA00011322"/>
    </source>
</evidence>
<name>A0ABV1RFY2_9ALTE</name>
<dbReference type="InterPro" id="IPR041796">
    <property type="entry name" value="Mre11_N"/>
</dbReference>
<keyword evidence="7" id="KW-0255">Endonuclease</keyword>
<dbReference type="InterPro" id="IPR050535">
    <property type="entry name" value="DNA_Repair-Maintenance_Comp"/>
</dbReference>